<comment type="caution">
    <text evidence="1">The sequence shown here is derived from an EMBL/GenBank/DDBJ whole genome shotgun (WGS) entry which is preliminary data.</text>
</comment>
<dbReference type="Proteomes" id="UP000808914">
    <property type="component" value="Unassembled WGS sequence"/>
</dbReference>
<keyword evidence="2" id="KW-1185">Reference proteome</keyword>
<proteinExistence type="predicted"/>
<gene>
    <name evidence="1" type="ORF">JOD45_001354</name>
</gene>
<sequence>MLQIQIGKEGKMTLKNLGVMEKGPGKIDFYYKNINEPAYIAYYRISLSFHHDMWHIDHFCVYHAKEAVYQNVGGLFSHILTDPLIEGLISYYHSSERRKRSFQDLTGNRYRK</sequence>
<organism evidence="1 2">
    <name type="scientific">Scopulibacillus daqui</name>
    <dbReference type="NCBI Taxonomy" id="1469162"/>
    <lineage>
        <taxon>Bacteria</taxon>
        <taxon>Bacillati</taxon>
        <taxon>Bacillota</taxon>
        <taxon>Bacilli</taxon>
        <taxon>Bacillales</taxon>
        <taxon>Sporolactobacillaceae</taxon>
        <taxon>Scopulibacillus</taxon>
    </lineage>
</organism>
<evidence type="ECO:0000313" key="1">
    <source>
        <dbReference type="EMBL" id="MBM7645143.1"/>
    </source>
</evidence>
<dbReference type="RefSeq" id="WP_205003077.1">
    <property type="nucleotide sequence ID" value="NZ_JAFBER010000006.1"/>
</dbReference>
<name>A0ABS2PYX2_9BACL</name>
<accession>A0ABS2PYX2</accession>
<reference evidence="1 2" key="1">
    <citation type="submission" date="2021-01" db="EMBL/GenBank/DDBJ databases">
        <title>Genomic Encyclopedia of Type Strains, Phase IV (KMG-IV): sequencing the most valuable type-strain genomes for metagenomic binning, comparative biology and taxonomic classification.</title>
        <authorList>
            <person name="Goeker M."/>
        </authorList>
    </citation>
    <scope>NUCLEOTIDE SEQUENCE [LARGE SCALE GENOMIC DNA]</scope>
    <source>
        <strain evidence="1 2">DSM 28236</strain>
    </source>
</reference>
<evidence type="ECO:0000313" key="2">
    <source>
        <dbReference type="Proteomes" id="UP000808914"/>
    </source>
</evidence>
<protein>
    <submittedName>
        <fullName evidence="1">Uncharacterized protein</fullName>
    </submittedName>
</protein>
<dbReference type="EMBL" id="JAFBER010000006">
    <property type="protein sequence ID" value="MBM7645143.1"/>
    <property type="molecule type" value="Genomic_DNA"/>
</dbReference>